<dbReference type="EMBL" id="JACHGJ010000001">
    <property type="protein sequence ID" value="MBB6478731.1"/>
    <property type="molecule type" value="Genomic_DNA"/>
</dbReference>
<dbReference type="InterPro" id="IPR016047">
    <property type="entry name" value="M23ase_b-sheet_dom"/>
</dbReference>
<dbReference type="PANTHER" id="PTHR21666">
    <property type="entry name" value="PEPTIDASE-RELATED"/>
    <property type="match status" value="1"/>
</dbReference>
<evidence type="ECO:0000256" key="7">
    <source>
        <dbReference type="ARBA" id="ARBA00023049"/>
    </source>
</evidence>
<dbReference type="CDD" id="cd12797">
    <property type="entry name" value="M23_peptidase"/>
    <property type="match status" value="1"/>
</dbReference>
<organism evidence="10 11">
    <name type="scientific">Spirochaeta isovalerica</name>
    <dbReference type="NCBI Taxonomy" id="150"/>
    <lineage>
        <taxon>Bacteria</taxon>
        <taxon>Pseudomonadati</taxon>
        <taxon>Spirochaetota</taxon>
        <taxon>Spirochaetia</taxon>
        <taxon>Spirochaetales</taxon>
        <taxon>Spirochaetaceae</taxon>
        <taxon>Spirochaeta</taxon>
    </lineage>
</organism>
<dbReference type="InterPro" id="IPR045834">
    <property type="entry name" value="Csd3_N2"/>
</dbReference>
<dbReference type="InterPro" id="IPR011055">
    <property type="entry name" value="Dup_hybrid_motif"/>
</dbReference>
<sequence length="415" mass="46070">MKYVRISIAAVSVILIGAVSIFSKGDESEKELLVNASVEKMEQIDIVEVPYITAVSESLSTVKAEIESGSNLNDFLLDHGLSRDEASSVVYEISPYVDLHYIRAGEQFKLNYIDTTFQGLSMINSPGTVVEVVRDITAENGFRAYEKERTLNTFVQQITGRIDDSLYSAALEAGMNTNILYELIRLLSYDVDFQRDIQEGDTFNVAYEAVYDEEGALVSEGRILSAQLMTDGRDISFFYYEDLEGEGDYYNKEGQTIRKTLLKTPINGAVITSGYGRRISPITGFSKMHQGIDFGAPPGTPIYASGDGVIETATYNAVYGNFIEIRHVNGYRTLYGHMTRYARGMRKGIRVKQGAVIGYVGSTGMSTGPHLHYEVSYWGTKINPSNVKSPPGRTLAGKDKLLFENIKNSYIASFR</sequence>
<dbReference type="SUPFAM" id="SSF51261">
    <property type="entry name" value="Duplicated hybrid motif"/>
    <property type="match status" value="1"/>
</dbReference>
<gene>
    <name evidence="10" type="ORF">HNR50_000364</name>
</gene>
<keyword evidence="6" id="KW-0862">Zinc</keyword>
<dbReference type="Pfam" id="PF01551">
    <property type="entry name" value="Peptidase_M23"/>
    <property type="match status" value="1"/>
</dbReference>
<accession>A0A841R5S6</accession>
<name>A0A841R5S6_9SPIO</name>
<dbReference type="AlphaFoldDB" id="A0A841R5S6"/>
<dbReference type="InterPro" id="IPR050570">
    <property type="entry name" value="Cell_wall_metabolism_enzyme"/>
</dbReference>
<comment type="cofactor">
    <cofactor evidence="1">
        <name>Zn(2+)</name>
        <dbReference type="ChEBI" id="CHEBI:29105"/>
    </cofactor>
</comment>
<evidence type="ECO:0000259" key="9">
    <source>
        <dbReference type="Pfam" id="PF19425"/>
    </source>
</evidence>
<proteinExistence type="predicted"/>
<evidence type="ECO:0000256" key="2">
    <source>
        <dbReference type="ARBA" id="ARBA00004196"/>
    </source>
</evidence>
<dbReference type="Pfam" id="PF19425">
    <property type="entry name" value="Csd3_N2"/>
    <property type="match status" value="1"/>
</dbReference>
<protein>
    <submittedName>
        <fullName evidence="10">Murein DD-endopeptidase MepM/ murein hydrolase activator NlpD</fullName>
    </submittedName>
</protein>
<feature type="domain" description="M23ase beta-sheet core" evidence="8">
    <location>
        <begin position="287"/>
        <end position="384"/>
    </location>
</feature>
<keyword evidence="7" id="KW-0482">Metalloprotease</keyword>
<dbReference type="GO" id="GO:0006508">
    <property type="term" value="P:proteolysis"/>
    <property type="evidence" value="ECO:0007669"/>
    <property type="project" value="UniProtKB-KW"/>
</dbReference>
<dbReference type="RefSeq" id="WP_184742854.1">
    <property type="nucleotide sequence ID" value="NZ_JACHGJ010000001.1"/>
</dbReference>
<evidence type="ECO:0000313" key="11">
    <source>
        <dbReference type="Proteomes" id="UP000587760"/>
    </source>
</evidence>
<evidence type="ECO:0000256" key="5">
    <source>
        <dbReference type="ARBA" id="ARBA00022801"/>
    </source>
</evidence>
<evidence type="ECO:0000256" key="1">
    <source>
        <dbReference type="ARBA" id="ARBA00001947"/>
    </source>
</evidence>
<dbReference type="Gene3D" id="3.10.450.350">
    <property type="match status" value="1"/>
</dbReference>
<keyword evidence="5 10" id="KW-0378">Hydrolase</keyword>
<dbReference type="Proteomes" id="UP000587760">
    <property type="component" value="Unassembled WGS sequence"/>
</dbReference>
<evidence type="ECO:0000256" key="4">
    <source>
        <dbReference type="ARBA" id="ARBA00022723"/>
    </source>
</evidence>
<dbReference type="GO" id="GO:0004222">
    <property type="term" value="F:metalloendopeptidase activity"/>
    <property type="evidence" value="ECO:0007669"/>
    <property type="project" value="TreeGrafter"/>
</dbReference>
<evidence type="ECO:0000256" key="3">
    <source>
        <dbReference type="ARBA" id="ARBA00022670"/>
    </source>
</evidence>
<keyword evidence="11" id="KW-1185">Reference proteome</keyword>
<keyword evidence="3" id="KW-0645">Protease</keyword>
<evidence type="ECO:0000313" key="10">
    <source>
        <dbReference type="EMBL" id="MBB6478731.1"/>
    </source>
</evidence>
<feature type="domain" description="Csd3-like second N-terminal" evidence="9">
    <location>
        <begin position="156"/>
        <end position="267"/>
    </location>
</feature>
<evidence type="ECO:0000259" key="8">
    <source>
        <dbReference type="Pfam" id="PF01551"/>
    </source>
</evidence>
<dbReference type="GO" id="GO:0046872">
    <property type="term" value="F:metal ion binding"/>
    <property type="evidence" value="ECO:0007669"/>
    <property type="project" value="UniProtKB-KW"/>
</dbReference>
<dbReference type="PANTHER" id="PTHR21666:SF288">
    <property type="entry name" value="CELL DIVISION PROTEIN YTFB"/>
    <property type="match status" value="1"/>
</dbReference>
<keyword evidence="4" id="KW-0479">Metal-binding</keyword>
<evidence type="ECO:0000256" key="6">
    <source>
        <dbReference type="ARBA" id="ARBA00022833"/>
    </source>
</evidence>
<comment type="caution">
    <text evidence="10">The sequence shown here is derived from an EMBL/GenBank/DDBJ whole genome shotgun (WGS) entry which is preliminary data.</text>
</comment>
<comment type="subcellular location">
    <subcellularLocation>
        <location evidence="2">Cell envelope</location>
    </subcellularLocation>
</comment>
<dbReference type="Gene3D" id="2.70.70.10">
    <property type="entry name" value="Glucose Permease (Domain IIA)"/>
    <property type="match status" value="1"/>
</dbReference>
<reference evidence="10 11" key="1">
    <citation type="submission" date="2020-08" db="EMBL/GenBank/DDBJ databases">
        <title>Genomic Encyclopedia of Type Strains, Phase IV (KMG-IV): sequencing the most valuable type-strain genomes for metagenomic binning, comparative biology and taxonomic classification.</title>
        <authorList>
            <person name="Goeker M."/>
        </authorList>
    </citation>
    <scope>NUCLEOTIDE SEQUENCE [LARGE SCALE GENOMIC DNA]</scope>
    <source>
        <strain evidence="10 11">DSM 2461</strain>
    </source>
</reference>
<dbReference type="GO" id="GO:0030313">
    <property type="term" value="C:cell envelope"/>
    <property type="evidence" value="ECO:0007669"/>
    <property type="project" value="UniProtKB-SubCell"/>
</dbReference>